<sequence>MYTVLSLFHKYISVTQICNHQITIE</sequence>
<protein>
    <submittedName>
        <fullName evidence="1">Uncharacterized protein</fullName>
    </submittedName>
</protein>
<organism evidence="1">
    <name type="scientific">Rhizophora mucronata</name>
    <name type="common">Asiatic mangrove</name>
    <dbReference type="NCBI Taxonomy" id="61149"/>
    <lineage>
        <taxon>Eukaryota</taxon>
        <taxon>Viridiplantae</taxon>
        <taxon>Streptophyta</taxon>
        <taxon>Embryophyta</taxon>
        <taxon>Tracheophyta</taxon>
        <taxon>Spermatophyta</taxon>
        <taxon>Magnoliopsida</taxon>
        <taxon>eudicotyledons</taxon>
        <taxon>Gunneridae</taxon>
        <taxon>Pentapetalae</taxon>
        <taxon>rosids</taxon>
        <taxon>fabids</taxon>
        <taxon>Malpighiales</taxon>
        <taxon>Rhizophoraceae</taxon>
        <taxon>Rhizophora</taxon>
    </lineage>
</organism>
<dbReference type="AlphaFoldDB" id="A0A2P2R047"/>
<evidence type="ECO:0000313" key="1">
    <source>
        <dbReference type="EMBL" id="MBX72605.1"/>
    </source>
</evidence>
<reference evidence="1" key="1">
    <citation type="submission" date="2018-02" db="EMBL/GenBank/DDBJ databases">
        <title>Rhizophora mucronata_Transcriptome.</title>
        <authorList>
            <person name="Meera S.P."/>
            <person name="Sreeshan A."/>
            <person name="Augustine A."/>
        </authorList>
    </citation>
    <scope>NUCLEOTIDE SEQUENCE</scope>
    <source>
        <tissue evidence="1">Leaf</tissue>
    </source>
</reference>
<accession>A0A2P2R047</accession>
<proteinExistence type="predicted"/>
<dbReference type="EMBL" id="GGEC01092121">
    <property type="protein sequence ID" value="MBX72605.1"/>
    <property type="molecule type" value="Transcribed_RNA"/>
</dbReference>
<name>A0A2P2R047_RHIMU</name>